<comment type="caution">
    <text evidence="3">The sequence shown here is derived from an EMBL/GenBank/DDBJ whole genome shotgun (WGS) entry which is preliminary data.</text>
</comment>
<accession>A0A5C6BMR9</accession>
<proteinExistence type="predicted"/>
<dbReference type="EMBL" id="SJPP01000001">
    <property type="protein sequence ID" value="TWU13450.1"/>
    <property type="molecule type" value="Genomic_DNA"/>
</dbReference>
<feature type="transmembrane region" description="Helical" evidence="2">
    <location>
        <begin position="40"/>
        <end position="64"/>
    </location>
</feature>
<evidence type="ECO:0000256" key="2">
    <source>
        <dbReference type="SAM" id="Phobius"/>
    </source>
</evidence>
<gene>
    <name evidence="3" type="ORF">CA54_22850</name>
</gene>
<feature type="transmembrane region" description="Helical" evidence="2">
    <location>
        <begin position="810"/>
        <end position="829"/>
    </location>
</feature>
<feature type="transmembrane region" description="Helical" evidence="2">
    <location>
        <begin position="635"/>
        <end position="653"/>
    </location>
</feature>
<feature type="transmembrane region" description="Helical" evidence="2">
    <location>
        <begin position="192"/>
        <end position="209"/>
    </location>
</feature>
<evidence type="ECO:0008006" key="5">
    <source>
        <dbReference type="Google" id="ProtNLM"/>
    </source>
</evidence>
<keyword evidence="4" id="KW-1185">Reference proteome</keyword>
<keyword evidence="2" id="KW-0812">Transmembrane</keyword>
<dbReference type="InterPro" id="IPR019286">
    <property type="entry name" value="DUF2339_TM"/>
</dbReference>
<feature type="transmembrane region" description="Helical" evidence="2">
    <location>
        <begin position="273"/>
        <end position="290"/>
    </location>
</feature>
<keyword evidence="2" id="KW-0472">Membrane</keyword>
<dbReference type="Pfam" id="PF13163">
    <property type="entry name" value="DUF3999"/>
    <property type="match status" value="1"/>
</dbReference>
<feature type="transmembrane region" description="Helical" evidence="2">
    <location>
        <begin position="746"/>
        <end position="770"/>
    </location>
</feature>
<feature type="region of interest" description="Disordered" evidence="1">
    <location>
        <begin position="112"/>
        <end position="143"/>
    </location>
</feature>
<sequence length="1311" mass="146033">MTKHRLFSKRLLFLFLNYAKLAIEALTSTVLLRGDIGMESLLILFAIGIGVWILVGPVVVFLLYQRVRRMENRIDQLEISRYHSTTEKTQIATTKPAKPSLPVHPTDFWLNDVEQPPKPRSHTAPKKAPKAATASPSVMSSPADKTETKVSIEELLAGKWLTWVGAVAVIIAVGFFFKYTIDTGLIGETGRVVLGVLGGMACFAGGAFAMLRNYRWLSQSLVGAALGILYFSLFAGYRWYQLMPQEIAFGGMILSTAAVLSFAGYFKAQPTAILGLIGGFLTPVMLSTGQDAQWSLFAYIFLLDAGVLGLATFRKWQPTQVLAFVATLFMWLGWIEQHYAPVKMSATLILMTAFFVLFALLGVWHNIIRREQAKPADFFLILATPIAYFGGLYAVTLNEFSALHGLLAIAMAAVYLALGFAALSRHPEGRRAIIAMGGIAASFLTLAIPLQFTGHWVVIAWAAESLLLVELGLRFNEVRLRQAGFGLLIFVQMLLVYYSAGTFLEPNRFQTRFTRIDPIALETLPGSARRPAVNSTPDDPPWTSIFNGRSLSFLASVLVLAVLGWEYRTRFAATSDQPSTVGTKISDPTRAGPRSLLGIWLHACVPLVAWAMLIVESFAFGHARHWRFPNFTGMFLIWTSLIAVSVALMSRLLKTRELRIVTAGVFTILGALLAITFVGTLAGWPLDWRSLETVANGGLWNLFIFNPRGLGFLFAIAASCFVAFLFRDNNSEQPTETEWERQFYALPLKTILGLFANITALMMLTAEVYAQGVVRDWGTTSSLLITIVWTCYAIGTLIAGIYFRSSSIRVLSLSLFLLTTSKVFFYDIWHLSTAIRFIAFGGLGVSLFLVSFLYRRYRERIRAWMTPVLIAILVPLAGVSNSTTAYAADSTENVLERLTHRYPIDAEETSTNVYGEMVLPPDIYGIARRDLGDLRILSVDVDSEACEEIPYVLSRKTDEKRAVTHKAEMLNLSEVDGSTQFLLALGETREPINEIDIGIQSTDRNYERPVKIFAANQRDPKDWNLLTDKGYVLDVSRSGHRFQVHRVHFPKSQFAFYKVEIHNGDLPPLKITGASILDHIHLQAPRIESPAQIVSKTTSAETKQTIVVFDFGYDRLPSVGIKLDINFVGNYYRTVQLDASDSLEEPIDWRTVRSGQLYRIQRLGVNVVEDHLEYQQITGRYLRLTINNGDDRPLQIAGCTAESLEQTVVVQNRHLNIAGREIALYTGSERLQPPRYDLAKTIGSTRQLAASKIRFRPVEKNPFFTGPIKPKLPWSEEHQGLLWTVTICGVVILGTLTAFMLKNAAHDPGSD</sequence>
<feature type="transmembrane region" description="Helical" evidence="2">
    <location>
        <begin position="221"/>
        <end position="241"/>
    </location>
</feature>
<keyword evidence="2" id="KW-1133">Transmembrane helix</keyword>
<feature type="transmembrane region" description="Helical" evidence="2">
    <location>
        <begin position="247"/>
        <end position="266"/>
    </location>
</feature>
<organism evidence="3 4">
    <name type="scientific">Symmachiella macrocystis</name>
    <dbReference type="NCBI Taxonomy" id="2527985"/>
    <lineage>
        <taxon>Bacteria</taxon>
        <taxon>Pseudomonadati</taxon>
        <taxon>Planctomycetota</taxon>
        <taxon>Planctomycetia</taxon>
        <taxon>Planctomycetales</taxon>
        <taxon>Planctomycetaceae</taxon>
        <taxon>Symmachiella</taxon>
    </lineage>
</organism>
<reference evidence="3 4" key="1">
    <citation type="submission" date="2019-02" db="EMBL/GenBank/DDBJ databases">
        <title>Deep-cultivation of Planctomycetes and their phenomic and genomic characterization uncovers novel biology.</title>
        <authorList>
            <person name="Wiegand S."/>
            <person name="Jogler M."/>
            <person name="Boedeker C."/>
            <person name="Pinto D."/>
            <person name="Vollmers J."/>
            <person name="Rivas-Marin E."/>
            <person name="Kohn T."/>
            <person name="Peeters S.H."/>
            <person name="Heuer A."/>
            <person name="Rast P."/>
            <person name="Oberbeckmann S."/>
            <person name="Bunk B."/>
            <person name="Jeske O."/>
            <person name="Meyerdierks A."/>
            <person name="Storesund J.E."/>
            <person name="Kallscheuer N."/>
            <person name="Luecker S."/>
            <person name="Lage O.M."/>
            <person name="Pohl T."/>
            <person name="Merkel B.J."/>
            <person name="Hornburger P."/>
            <person name="Mueller R.-W."/>
            <person name="Bruemmer F."/>
            <person name="Labrenz M."/>
            <person name="Spormann A.M."/>
            <person name="Op Den Camp H."/>
            <person name="Overmann J."/>
            <person name="Amann R."/>
            <person name="Jetten M.S.M."/>
            <person name="Mascher T."/>
            <person name="Medema M.H."/>
            <person name="Devos D.P."/>
            <person name="Kaster A.-K."/>
            <person name="Ovreas L."/>
            <person name="Rohde M."/>
            <person name="Galperin M.Y."/>
            <person name="Jogler C."/>
        </authorList>
    </citation>
    <scope>NUCLEOTIDE SEQUENCE [LARGE SCALE GENOMIC DNA]</scope>
    <source>
        <strain evidence="3 4">CA54</strain>
    </source>
</reference>
<dbReference type="Pfam" id="PF10101">
    <property type="entry name" value="DUF2339"/>
    <property type="match status" value="1"/>
</dbReference>
<evidence type="ECO:0000313" key="4">
    <source>
        <dbReference type="Proteomes" id="UP000320735"/>
    </source>
</evidence>
<evidence type="ECO:0000313" key="3">
    <source>
        <dbReference type="EMBL" id="TWU13450.1"/>
    </source>
</evidence>
<dbReference type="PANTHER" id="PTHR38434">
    <property type="entry name" value="BLL2549 PROTEIN"/>
    <property type="match status" value="1"/>
</dbReference>
<feature type="transmembrane region" description="Helical" evidence="2">
    <location>
        <begin position="485"/>
        <end position="504"/>
    </location>
</feature>
<feature type="transmembrane region" description="Helical" evidence="2">
    <location>
        <begin position="160"/>
        <end position="180"/>
    </location>
</feature>
<dbReference type="OrthoDB" id="207428at2"/>
<dbReference type="Proteomes" id="UP000320735">
    <property type="component" value="Unassembled WGS sequence"/>
</dbReference>
<feature type="compositionally biased region" description="Basic residues" evidence="1">
    <location>
        <begin position="119"/>
        <end position="129"/>
    </location>
</feature>
<feature type="transmembrane region" description="Helical" evidence="2">
    <location>
        <begin position="861"/>
        <end position="879"/>
    </location>
</feature>
<feature type="transmembrane region" description="Helical" evidence="2">
    <location>
        <begin position="296"/>
        <end position="314"/>
    </location>
</feature>
<feature type="transmembrane region" description="Helical" evidence="2">
    <location>
        <begin position="456"/>
        <end position="473"/>
    </location>
</feature>
<feature type="transmembrane region" description="Helical" evidence="2">
    <location>
        <begin position="432"/>
        <end position="450"/>
    </location>
</feature>
<dbReference type="PANTHER" id="PTHR38434:SF1">
    <property type="entry name" value="BLL2549 PROTEIN"/>
    <property type="match status" value="1"/>
</dbReference>
<feature type="transmembrane region" description="Helical" evidence="2">
    <location>
        <begin position="376"/>
        <end position="396"/>
    </location>
</feature>
<feature type="transmembrane region" description="Helical" evidence="2">
    <location>
        <begin position="402"/>
        <end position="423"/>
    </location>
</feature>
<protein>
    <recommendedName>
        <fullName evidence="5">DUF2339 domain-containing protein</fullName>
    </recommendedName>
</protein>
<name>A0A5C6BMR9_9PLAN</name>
<feature type="transmembrane region" description="Helical" evidence="2">
    <location>
        <begin position="321"/>
        <end position="340"/>
    </location>
</feature>
<feature type="transmembrane region" description="Helical" evidence="2">
    <location>
        <begin position="12"/>
        <end position="34"/>
    </location>
</feature>
<evidence type="ECO:0000256" key="1">
    <source>
        <dbReference type="SAM" id="MobiDB-lite"/>
    </source>
</evidence>
<dbReference type="InterPro" id="IPR025060">
    <property type="entry name" value="DUF3999"/>
</dbReference>
<feature type="transmembrane region" description="Helical" evidence="2">
    <location>
        <begin position="782"/>
        <end position="803"/>
    </location>
</feature>
<feature type="transmembrane region" description="Helical" evidence="2">
    <location>
        <begin position="660"/>
        <end position="684"/>
    </location>
</feature>
<feature type="transmembrane region" description="Helical" evidence="2">
    <location>
        <begin position="346"/>
        <end position="364"/>
    </location>
</feature>
<feature type="transmembrane region" description="Helical" evidence="2">
    <location>
        <begin position="1280"/>
        <end position="1301"/>
    </location>
</feature>
<feature type="transmembrane region" description="Helical" evidence="2">
    <location>
        <begin position="835"/>
        <end position="854"/>
    </location>
</feature>
<feature type="transmembrane region" description="Helical" evidence="2">
    <location>
        <begin position="596"/>
        <end position="615"/>
    </location>
</feature>
<feature type="transmembrane region" description="Helical" evidence="2">
    <location>
        <begin position="704"/>
        <end position="726"/>
    </location>
</feature>
<feature type="transmembrane region" description="Helical" evidence="2">
    <location>
        <begin position="545"/>
        <end position="565"/>
    </location>
</feature>